<evidence type="ECO:0000256" key="5">
    <source>
        <dbReference type="ARBA" id="ARBA00023136"/>
    </source>
</evidence>
<evidence type="ECO:0000256" key="6">
    <source>
        <dbReference type="SAM" id="Phobius"/>
    </source>
</evidence>
<feature type="domain" description="Major facilitator superfamily (MFS) profile" evidence="7">
    <location>
        <begin position="13"/>
        <end position="389"/>
    </location>
</feature>
<feature type="transmembrane region" description="Helical" evidence="6">
    <location>
        <begin position="243"/>
        <end position="265"/>
    </location>
</feature>
<keyword evidence="9" id="KW-1185">Reference proteome</keyword>
<dbReference type="SUPFAM" id="SSF103473">
    <property type="entry name" value="MFS general substrate transporter"/>
    <property type="match status" value="1"/>
</dbReference>
<feature type="transmembrane region" description="Helical" evidence="6">
    <location>
        <begin position="336"/>
        <end position="354"/>
    </location>
</feature>
<dbReference type="RefSeq" id="WP_038152154.1">
    <property type="nucleotide sequence ID" value="NZ_JRNT01000008.1"/>
</dbReference>
<dbReference type="AlphaFoldDB" id="A0A096AL87"/>
<dbReference type="PROSITE" id="PS50850">
    <property type="entry name" value="MFS"/>
    <property type="match status" value="1"/>
</dbReference>
<protein>
    <submittedName>
        <fullName evidence="8">Multidrug MFS transporter</fullName>
    </submittedName>
</protein>
<dbReference type="InterPro" id="IPR052714">
    <property type="entry name" value="MFS_Exporter"/>
</dbReference>
<sequence>MTTTKESLWTRSFILDTIINLFVFLIFYMLMVIIAIIAKDDFHASPSQAGLAVGMFIIGTVVSRIMTGRFIGTIGCKNILYGGLGLYLVSTILYLYAPNLLILDMVRFLNGFAYGVTSTATSTIISTIVPKSRRGEGISYYGLSTSLAAAIGPFLGIFLFHTLGFNVIIYLAVALVIPCLIAAFLLSYEETPRTTTLGTSKKFQLSDYVEPRINAITLISTLVGLAYSSIIGFIASYTREINMIEAGTLFFIVYAVTTAITRPVLGKLFDKKGENFILYPSFILFAIGLVLLAYASASWMILASAVLVGLGYGSYMSNGQAIVVKIVPYHRIGMATSTYFIALDVGVGIGPYLLGGVKEIVGFTYMFLVTAAIAMLAFLAYHFLYGRLIGTPNDPALFAQKEEIQYRNAQGHMELEHTTLD</sequence>
<accession>A0A096AL87</accession>
<keyword evidence="3 6" id="KW-0812">Transmembrane</keyword>
<proteinExistence type="predicted"/>
<dbReference type="InterPro" id="IPR036259">
    <property type="entry name" value="MFS_trans_sf"/>
</dbReference>
<evidence type="ECO:0000256" key="3">
    <source>
        <dbReference type="ARBA" id="ARBA00022692"/>
    </source>
</evidence>
<dbReference type="Pfam" id="PF07690">
    <property type="entry name" value="MFS_1"/>
    <property type="match status" value="1"/>
</dbReference>
<dbReference type="Proteomes" id="UP000029628">
    <property type="component" value="Unassembled WGS sequence"/>
</dbReference>
<dbReference type="EMBL" id="JRNT01000008">
    <property type="protein sequence ID" value="KGF47590.1"/>
    <property type="molecule type" value="Genomic_DNA"/>
</dbReference>
<name>A0A096AL87_9FIRM</name>
<comment type="caution">
    <text evidence="8">The sequence shown here is derived from an EMBL/GenBank/DDBJ whole genome shotgun (WGS) entry which is preliminary data.</text>
</comment>
<dbReference type="CDD" id="cd17489">
    <property type="entry name" value="MFS_YfcJ_like"/>
    <property type="match status" value="1"/>
</dbReference>
<dbReference type="Gene3D" id="1.20.1250.20">
    <property type="entry name" value="MFS general substrate transporter like domains"/>
    <property type="match status" value="2"/>
</dbReference>
<feature type="transmembrane region" description="Helical" evidence="6">
    <location>
        <begin position="12"/>
        <end position="37"/>
    </location>
</feature>
<dbReference type="GO" id="GO:0022857">
    <property type="term" value="F:transmembrane transporter activity"/>
    <property type="evidence" value="ECO:0007669"/>
    <property type="project" value="InterPro"/>
</dbReference>
<dbReference type="InterPro" id="IPR011701">
    <property type="entry name" value="MFS"/>
</dbReference>
<keyword evidence="5 6" id="KW-0472">Membrane</keyword>
<feature type="transmembrane region" description="Helical" evidence="6">
    <location>
        <begin position="79"/>
        <end position="97"/>
    </location>
</feature>
<dbReference type="InterPro" id="IPR020846">
    <property type="entry name" value="MFS_dom"/>
</dbReference>
<dbReference type="eggNOG" id="COG2814">
    <property type="taxonomic scope" value="Bacteria"/>
</dbReference>
<dbReference type="GO" id="GO:0005886">
    <property type="term" value="C:plasma membrane"/>
    <property type="evidence" value="ECO:0007669"/>
    <property type="project" value="UniProtKB-SubCell"/>
</dbReference>
<organism evidence="8 9">
    <name type="scientific">Veillonella montpellierensis DNF00314</name>
    <dbReference type="NCBI Taxonomy" id="1401067"/>
    <lineage>
        <taxon>Bacteria</taxon>
        <taxon>Bacillati</taxon>
        <taxon>Bacillota</taxon>
        <taxon>Negativicutes</taxon>
        <taxon>Veillonellales</taxon>
        <taxon>Veillonellaceae</taxon>
        <taxon>Veillonella</taxon>
    </lineage>
</organism>
<gene>
    <name evidence="8" type="ORF">HMPREF0872_04150</name>
</gene>
<comment type="subcellular location">
    <subcellularLocation>
        <location evidence="1">Cell membrane</location>
        <topology evidence="1">Multi-pass membrane protein</topology>
    </subcellularLocation>
</comment>
<dbReference type="PANTHER" id="PTHR23531:SF1">
    <property type="entry name" value="QUINOLENE RESISTANCE PROTEIN NORA"/>
    <property type="match status" value="1"/>
</dbReference>
<evidence type="ECO:0000313" key="9">
    <source>
        <dbReference type="Proteomes" id="UP000029628"/>
    </source>
</evidence>
<evidence type="ECO:0000259" key="7">
    <source>
        <dbReference type="PROSITE" id="PS50850"/>
    </source>
</evidence>
<dbReference type="PANTHER" id="PTHR23531">
    <property type="entry name" value="QUINOLENE RESISTANCE PROTEIN NORA"/>
    <property type="match status" value="1"/>
</dbReference>
<feature type="transmembrane region" description="Helical" evidence="6">
    <location>
        <begin position="141"/>
        <end position="161"/>
    </location>
</feature>
<evidence type="ECO:0000256" key="4">
    <source>
        <dbReference type="ARBA" id="ARBA00022989"/>
    </source>
</evidence>
<reference evidence="8 9" key="1">
    <citation type="submission" date="2014-07" db="EMBL/GenBank/DDBJ databases">
        <authorList>
            <person name="McCorrison J."/>
            <person name="Sanka R."/>
            <person name="Torralba M."/>
            <person name="Gillis M."/>
            <person name="Haft D.H."/>
            <person name="Methe B."/>
            <person name="Sutton G."/>
            <person name="Nelson K.E."/>
        </authorList>
    </citation>
    <scope>NUCLEOTIDE SEQUENCE [LARGE SCALE GENOMIC DNA]</scope>
    <source>
        <strain evidence="8 9">DNF00314</strain>
    </source>
</reference>
<feature type="transmembrane region" description="Helical" evidence="6">
    <location>
        <begin position="167"/>
        <end position="188"/>
    </location>
</feature>
<evidence type="ECO:0000256" key="2">
    <source>
        <dbReference type="ARBA" id="ARBA00022448"/>
    </source>
</evidence>
<feature type="transmembrane region" description="Helical" evidence="6">
    <location>
        <begin position="301"/>
        <end position="324"/>
    </location>
</feature>
<feature type="transmembrane region" description="Helical" evidence="6">
    <location>
        <begin position="360"/>
        <end position="384"/>
    </location>
</feature>
<keyword evidence="4 6" id="KW-1133">Transmembrane helix</keyword>
<feature type="transmembrane region" description="Helical" evidence="6">
    <location>
        <begin position="277"/>
        <end position="295"/>
    </location>
</feature>
<evidence type="ECO:0000313" key="8">
    <source>
        <dbReference type="EMBL" id="KGF47590.1"/>
    </source>
</evidence>
<keyword evidence="2" id="KW-0813">Transport</keyword>
<feature type="transmembrane region" description="Helical" evidence="6">
    <location>
        <begin position="49"/>
        <end position="67"/>
    </location>
</feature>
<evidence type="ECO:0000256" key="1">
    <source>
        <dbReference type="ARBA" id="ARBA00004651"/>
    </source>
</evidence>
<feature type="transmembrane region" description="Helical" evidence="6">
    <location>
        <begin position="215"/>
        <end position="237"/>
    </location>
</feature>